<feature type="signal peptide" evidence="1">
    <location>
        <begin position="1"/>
        <end position="25"/>
    </location>
</feature>
<accession>A0A4P9YT64</accession>
<dbReference type="Proteomes" id="UP000278143">
    <property type="component" value="Unassembled WGS sequence"/>
</dbReference>
<sequence>MKVSTAIAIAAVAVAAVASLATVEAQPALIRRGMLDHRYWMTNGLIVSSCTCHAIQSTNRIALDEQATRNATTMIDVLTTMTCTCLMDEQIRMEAASRDANVGLCIIPL</sequence>
<organism evidence="2 3">
    <name type="scientific">Syncephalis pseudoplumigaleata</name>
    <dbReference type="NCBI Taxonomy" id="1712513"/>
    <lineage>
        <taxon>Eukaryota</taxon>
        <taxon>Fungi</taxon>
        <taxon>Fungi incertae sedis</taxon>
        <taxon>Zoopagomycota</taxon>
        <taxon>Zoopagomycotina</taxon>
        <taxon>Zoopagomycetes</taxon>
        <taxon>Zoopagales</taxon>
        <taxon>Piptocephalidaceae</taxon>
        <taxon>Syncephalis</taxon>
    </lineage>
</organism>
<evidence type="ECO:0000313" key="2">
    <source>
        <dbReference type="EMBL" id="RKP22321.1"/>
    </source>
</evidence>
<keyword evidence="1" id="KW-0732">Signal</keyword>
<dbReference type="AlphaFoldDB" id="A0A4P9YT64"/>
<name>A0A4P9YT64_9FUNG</name>
<feature type="chain" id="PRO_5020799125" evidence="1">
    <location>
        <begin position="26"/>
        <end position="109"/>
    </location>
</feature>
<evidence type="ECO:0000313" key="3">
    <source>
        <dbReference type="Proteomes" id="UP000278143"/>
    </source>
</evidence>
<gene>
    <name evidence="2" type="ORF">SYNPS1DRAFT_32098</name>
</gene>
<dbReference type="EMBL" id="KZ992260">
    <property type="protein sequence ID" value="RKP22321.1"/>
    <property type="molecule type" value="Genomic_DNA"/>
</dbReference>
<keyword evidence="3" id="KW-1185">Reference proteome</keyword>
<evidence type="ECO:0000256" key="1">
    <source>
        <dbReference type="SAM" id="SignalP"/>
    </source>
</evidence>
<reference evidence="3" key="1">
    <citation type="journal article" date="2018" name="Nat. Microbiol.">
        <title>Leveraging single-cell genomics to expand the fungal tree of life.</title>
        <authorList>
            <person name="Ahrendt S.R."/>
            <person name="Quandt C.A."/>
            <person name="Ciobanu D."/>
            <person name="Clum A."/>
            <person name="Salamov A."/>
            <person name="Andreopoulos B."/>
            <person name="Cheng J.F."/>
            <person name="Woyke T."/>
            <person name="Pelin A."/>
            <person name="Henrissat B."/>
            <person name="Reynolds N.K."/>
            <person name="Benny G.L."/>
            <person name="Smith M.E."/>
            <person name="James T.Y."/>
            <person name="Grigoriev I.V."/>
        </authorList>
    </citation>
    <scope>NUCLEOTIDE SEQUENCE [LARGE SCALE GENOMIC DNA]</scope>
    <source>
        <strain evidence="3">Benny S71-1</strain>
    </source>
</reference>
<protein>
    <submittedName>
        <fullName evidence="2">Uncharacterized protein</fullName>
    </submittedName>
</protein>
<proteinExistence type="predicted"/>